<keyword evidence="2" id="KW-1185">Reference proteome</keyword>
<dbReference type="AlphaFoldDB" id="A0A9P0JJ05"/>
<organism evidence="1 2">
    <name type="scientific">Acanthoscelides obtectus</name>
    <name type="common">Bean weevil</name>
    <name type="synonym">Bruchus obtectus</name>
    <dbReference type="NCBI Taxonomy" id="200917"/>
    <lineage>
        <taxon>Eukaryota</taxon>
        <taxon>Metazoa</taxon>
        <taxon>Ecdysozoa</taxon>
        <taxon>Arthropoda</taxon>
        <taxon>Hexapoda</taxon>
        <taxon>Insecta</taxon>
        <taxon>Pterygota</taxon>
        <taxon>Neoptera</taxon>
        <taxon>Endopterygota</taxon>
        <taxon>Coleoptera</taxon>
        <taxon>Polyphaga</taxon>
        <taxon>Cucujiformia</taxon>
        <taxon>Chrysomeloidea</taxon>
        <taxon>Chrysomelidae</taxon>
        <taxon>Bruchinae</taxon>
        <taxon>Bruchini</taxon>
        <taxon>Acanthoscelides</taxon>
    </lineage>
</organism>
<name>A0A9P0JJ05_ACAOB</name>
<dbReference type="Proteomes" id="UP001152888">
    <property type="component" value="Unassembled WGS sequence"/>
</dbReference>
<accession>A0A9P0JJ05</accession>
<evidence type="ECO:0000313" key="1">
    <source>
        <dbReference type="EMBL" id="CAH1955536.1"/>
    </source>
</evidence>
<reference evidence="1" key="1">
    <citation type="submission" date="2022-03" db="EMBL/GenBank/DDBJ databases">
        <authorList>
            <person name="Sayadi A."/>
        </authorList>
    </citation>
    <scope>NUCLEOTIDE SEQUENCE</scope>
</reference>
<evidence type="ECO:0000313" key="2">
    <source>
        <dbReference type="Proteomes" id="UP001152888"/>
    </source>
</evidence>
<proteinExistence type="predicted"/>
<comment type="caution">
    <text evidence="1">The sequence shown here is derived from an EMBL/GenBank/DDBJ whole genome shotgun (WGS) entry which is preliminary data.</text>
</comment>
<sequence length="141" mass="16546">MCLNYIGHILSLRGILDSISLSEIKSYINVKIVSLHTCKISHFSKISSHWLRFIFISSLFSLSSSGILIQNTYKTFQLKNWPRQSEKYFPVLRILRIKNNRFRGIIYQYSLQSISCCVFFLSKECRSWLCKSNSVCIIEIY</sequence>
<dbReference type="EMBL" id="CAKOFQ010006661">
    <property type="protein sequence ID" value="CAH1955536.1"/>
    <property type="molecule type" value="Genomic_DNA"/>
</dbReference>
<gene>
    <name evidence="1" type="ORF">ACAOBT_LOCUS1102</name>
</gene>
<protein>
    <submittedName>
        <fullName evidence="1">Uncharacterized protein</fullName>
    </submittedName>
</protein>